<dbReference type="PROSITE" id="PS51819">
    <property type="entry name" value="VOC"/>
    <property type="match status" value="2"/>
</dbReference>
<dbReference type="EMBL" id="LFBV01000001">
    <property type="protein sequence ID" value="OKH96579.1"/>
    <property type="molecule type" value="Genomic_DNA"/>
</dbReference>
<protein>
    <submittedName>
        <fullName evidence="2">Hydroxylase</fullName>
    </submittedName>
</protein>
<comment type="caution">
    <text evidence="2">The sequence shown here is derived from an EMBL/GenBank/DDBJ whole genome shotgun (WGS) entry which is preliminary data.</text>
</comment>
<dbReference type="RefSeq" id="WP_073785144.1">
    <property type="nucleotide sequence ID" value="NZ_LFBV01000001.1"/>
</dbReference>
<feature type="domain" description="VOC" evidence="1">
    <location>
        <begin position="137"/>
        <end position="258"/>
    </location>
</feature>
<dbReference type="InterPro" id="IPR004360">
    <property type="entry name" value="Glyas_Fos-R_dOase_dom"/>
</dbReference>
<dbReference type="PANTHER" id="PTHR33993">
    <property type="entry name" value="GLYOXALASE-RELATED"/>
    <property type="match status" value="1"/>
</dbReference>
<evidence type="ECO:0000313" key="3">
    <source>
        <dbReference type="Proteomes" id="UP000186455"/>
    </source>
</evidence>
<dbReference type="CDD" id="cd07247">
    <property type="entry name" value="SgaA_N_like"/>
    <property type="match status" value="2"/>
</dbReference>
<accession>A0A1Q4VFI9</accession>
<dbReference type="AlphaFoldDB" id="A0A1Q4VFI9"/>
<dbReference type="SUPFAM" id="SSF54593">
    <property type="entry name" value="Glyoxalase/Bleomycin resistance protein/Dihydroxybiphenyl dioxygenase"/>
    <property type="match status" value="2"/>
</dbReference>
<keyword evidence="3" id="KW-1185">Reference proteome</keyword>
<sequence length="263" mass="27428">MLTIPYVHGAPNWLDLGTPDLDGALGFYGALFGWTFRSAGPEAGGYGMFQLDGGTVAGGMTVTADQGAPSWTVYFRSDDADATAAAASEHGGSAEFAPMDVMEQGRMALLRDAEGVRFGIWQPGTNKGLDLVDVPGSLCWTELYTPDVASAKAFYGGVFGWHTSDIPFGGGTYTTVGPAGADESGTFGGLLPVDADPAETAAGPYWTPYIEVTDTDAVAARVQELGGEVRMPPTDLPDVGRIAKVADPYGARFAVIRSAARQD</sequence>
<name>A0A1Q4VFI9_9ACTN</name>
<gene>
    <name evidence="2" type="ORF">AB852_00220</name>
</gene>
<dbReference type="InterPro" id="IPR052164">
    <property type="entry name" value="Anthracycline_SecMetBiosynth"/>
</dbReference>
<organism evidence="2 3">
    <name type="scientific">Streptomyces uncialis</name>
    <dbReference type="NCBI Taxonomy" id="1048205"/>
    <lineage>
        <taxon>Bacteria</taxon>
        <taxon>Bacillati</taxon>
        <taxon>Actinomycetota</taxon>
        <taxon>Actinomycetes</taxon>
        <taxon>Kitasatosporales</taxon>
        <taxon>Streptomycetaceae</taxon>
        <taxon>Streptomyces</taxon>
    </lineage>
</organism>
<evidence type="ECO:0000313" key="2">
    <source>
        <dbReference type="EMBL" id="OKH96579.1"/>
    </source>
</evidence>
<dbReference type="Gene3D" id="3.10.180.10">
    <property type="entry name" value="2,3-Dihydroxybiphenyl 1,2-Dioxygenase, domain 1"/>
    <property type="match status" value="2"/>
</dbReference>
<dbReference type="Proteomes" id="UP000186455">
    <property type="component" value="Unassembled WGS sequence"/>
</dbReference>
<evidence type="ECO:0000259" key="1">
    <source>
        <dbReference type="PROSITE" id="PS51819"/>
    </source>
</evidence>
<reference evidence="2 3" key="1">
    <citation type="submission" date="2015-06" db="EMBL/GenBank/DDBJ databases">
        <title>Cloning and characterization of the uncialamcin biosynthetic gene cluster.</title>
        <authorList>
            <person name="Yan X."/>
            <person name="Huang T."/>
            <person name="Ge H."/>
            <person name="Shen B."/>
        </authorList>
    </citation>
    <scope>NUCLEOTIDE SEQUENCE [LARGE SCALE GENOMIC DNA]</scope>
    <source>
        <strain evidence="2 3">DCA2648</strain>
    </source>
</reference>
<dbReference type="InterPro" id="IPR037523">
    <property type="entry name" value="VOC_core"/>
</dbReference>
<dbReference type="Pfam" id="PF00903">
    <property type="entry name" value="Glyoxalase"/>
    <property type="match status" value="2"/>
</dbReference>
<feature type="domain" description="VOC" evidence="1">
    <location>
        <begin position="10"/>
        <end position="123"/>
    </location>
</feature>
<dbReference type="PANTHER" id="PTHR33993:SF10">
    <property type="entry name" value="CONSERVED PROTEIN"/>
    <property type="match status" value="1"/>
</dbReference>
<proteinExistence type="predicted"/>
<dbReference type="InterPro" id="IPR029068">
    <property type="entry name" value="Glyas_Bleomycin-R_OHBP_Dase"/>
</dbReference>